<feature type="domain" description="Cyclin-like" evidence="6">
    <location>
        <begin position="85"/>
        <end position="173"/>
    </location>
</feature>
<sequence>MDSLLCNEVWLMSPKYNELDDYNNNNNNNNVQENYHDHVVSTKEDCEEALRNFLRKEANYMPERGYLEFVKTNHVIVNARFKAVNWLIKSQRRMNLSPGTVFLAVNYMDRFISLTRCQDWKYWMFELLCVACLTIATKFSETTTWPLHEYQVEGVDNCFSPTLIQRMELTVLKALGWRMDSTTPFSYVHILTRVLNETLIEDLTNHVTELLLCALLDPKFLEFQQCVVAMSAIRCVFEASVNNDSIANLDSLIPQDQKVRINTY</sequence>
<dbReference type="InterPro" id="IPR013763">
    <property type="entry name" value="Cyclin-like_dom"/>
</dbReference>
<dbReference type="PROSITE" id="PS00292">
    <property type="entry name" value="CYCLINS"/>
    <property type="match status" value="1"/>
</dbReference>
<keyword evidence="3 5" id="KW-0195">Cyclin</keyword>
<keyword evidence="2" id="KW-0132">Cell division</keyword>
<proteinExistence type="inferred from homology"/>
<protein>
    <submittedName>
        <fullName evidence="7">Cyclin-d1-1</fullName>
    </submittedName>
</protein>
<dbReference type="InterPro" id="IPR036915">
    <property type="entry name" value="Cyclin-like_sf"/>
</dbReference>
<evidence type="ECO:0000259" key="6">
    <source>
        <dbReference type="SMART" id="SM00385"/>
    </source>
</evidence>
<dbReference type="GO" id="GO:0051301">
    <property type="term" value="P:cell division"/>
    <property type="evidence" value="ECO:0007669"/>
    <property type="project" value="UniProtKB-KW"/>
</dbReference>
<name>A0A830D4J5_9LAMI</name>
<comment type="caution">
    <text evidence="7">The sequence shown here is derived from an EMBL/GenBank/DDBJ whole genome shotgun (WGS) entry which is preliminary data.</text>
</comment>
<keyword evidence="4" id="KW-0131">Cell cycle</keyword>
<evidence type="ECO:0000256" key="3">
    <source>
        <dbReference type="ARBA" id="ARBA00023127"/>
    </source>
</evidence>
<dbReference type="InterPro" id="IPR048258">
    <property type="entry name" value="Cyclins_cyclin-box"/>
</dbReference>
<evidence type="ECO:0000313" key="7">
    <source>
        <dbReference type="EMBL" id="GFQ04769.1"/>
    </source>
</evidence>
<dbReference type="Proteomes" id="UP000653305">
    <property type="component" value="Unassembled WGS sequence"/>
</dbReference>
<dbReference type="Pfam" id="PF00134">
    <property type="entry name" value="Cyclin_N"/>
    <property type="match status" value="1"/>
</dbReference>
<comment type="similarity">
    <text evidence="1">Belongs to the cyclin family. Cyclin D subfamily.</text>
</comment>
<gene>
    <name evidence="7" type="ORF">PHJA_002620900</name>
</gene>
<dbReference type="AlphaFoldDB" id="A0A830D4J5"/>
<dbReference type="OrthoDB" id="62at2759"/>
<dbReference type="InterPro" id="IPR006671">
    <property type="entry name" value="Cyclin_N"/>
</dbReference>
<dbReference type="SUPFAM" id="SSF47954">
    <property type="entry name" value="Cyclin-like"/>
    <property type="match status" value="1"/>
</dbReference>
<keyword evidence="8" id="KW-1185">Reference proteome</keyword>
<evidence type="ECO:0000313" key="8">
    <source>
        <dbReference type="Proteomes" id="UP000653305"/>
    </source>
</evidence>
<dbReference type="EMBL" id="BMAC01000975">
    <property type="protein sequence ID" value="GFQ04769.1"/>
    <property type="molecule type" value="Genomic_DNA"/>
</dbReference>
<evidence type="ECO:0000256" key="5">
    <source>
        <dbReference type="RuleBase" id="RU000383"/>
    </source>
</evidence>
<evidence type="ECO:0000256" key="2">
    <source>
        <dbReference type="ARBA" id="ARBA00022618"/>
    </source>
</evidence>
<dbReference type="SMART" id="SM00385">
    <property type="entry name" value="CYCLIN"/>
    <property type="match status" value="1"/>
</dbReference>
<organism evidence="7 8">
    <name type="scientific">Phtheirospermum japonicum</name>
    <dbReference type="NCBI Taxonomy" id="374723"/>
    <lineage>
        <taxon>Eukaryota</taxon>
        <taxon>Viridiplantae</taxon>
        <taxon>Streptophyta</taxon>
        <taxon>Embryophyta</taxon>
        <taxon>Tracheophyta</taxon>
        <taxon>Spermatophyta</taxon>
        <taxon>Magnoliopsida</taxon>
        <taxon>eudicotyledons</taxon>
        <taxon>Gunneridae</taxon>
        <taxon>Pentapetalae</taxon>
        <taxon>asterids</taxon>
        <taxon>lamiids</taxon>
        <taxon>Lamiales</taxon>
        <taxon>Orobanchaceae</taxon>
        <taxon>Orobanchaceae incertae sedis</taxon>
        <taxon>Phtheirospermum</taxon>
    </lineage>
</organism>
<dbReference type="Gene3D" id="1.10.472.10">
    <property type="entry name" value="Cyclin-like"/>
    <property type="match status" value="2"/>
</dbReference>
<dbReference type="InterPro" id="IPR039361">
    <property type="entry name" value="Cyclin"/>
</dbReference>
<accession>A0A830D4J5</accession>
<reference evidence="7" key="1">
    <citation type="submission" date="2020-07" db="EMBL/GenBank/DDBJ databases">
        <title>Ethylene signaling mediates host invasion by parasitic plants.</title>
        <authorList>
            <person name="Yoshida S."/>
        </authorList>
    </citation>
    <scope>NUCLEOTIDE SEQUENCE</scope>
    <source>
        <strain evidence="7">Okayama</strain>
    </source>
</reference>
<dbReference type="PANTHER" id="PTHR10177">
    <property type="entry name" value="CYCLINS"/>
    <property type="match status" value="1"/>
</dbReference>
<evidence type="ECO:0000256" key="1">
    <source>
        <dbReference type="ARBA" id="ARBA00009065"/>
    </source>
</evidence>
<dbReference type="FunFam" id="1.10.472.10:FF:000060">
    <property type="entry name" value="D6-type cyclin"/>
    <property type="match status" value="1"/>
</dbReference>
<evidence type="ECO:0000256" key="4">
    <source>
        <dbReference type="ARBA" id="ARBA00023306"/>
    </source>
</evidence>